<dbReference type="Gene3D" id="3.40.50.150">
    <property type="entry name" value="Vaccinia Virus protein VP39"/>
    <property type="match status" value="1"/>
</dbReference>
<dbReference type="GO" id="GO:0032259">
    <property type="term" value="P:methylation"/>
    <property type="evidence" value="ECO:0007669"/>
    <property type="project" value="UniProtKB-KW"/>
</dbReference>
<dbReference type="Pfam" id="PF13649">
    <property type="entry name" value="Methyltransf_25"/>
    <property type="match status" value="1"/>
</dbReference>
<keyword evidence="1" id="KW-0489">Methyltransferase</keyword>
<sequence>MRCTSSVSNNEPPLYGDAFADVYDEWYEHVTDAPATARALHALSGGGNLLELGIGTGRIAIPLAELLAPGRGVWGIDESEAMLAVCRTKLAHINPSVAERIHLLHGDMATDLPNGPFSVVFCTFNTFFNLDSVEAQRACLHAAAQRLTPGGAVVLETAVLTGTSSTAPTVAHSAQSSSDYDPITQIGHGVFTSTSPDGSVVERPWRIRYSTPAQIDEMASAAGLICTDRWEDFAFTPFHAGSARQVAIWRRTI</sequence>
<feature type="domain" description="Methyltransferase" evidence="4">
    <location>
        <begin position="50"/>
        <end position="151"/>
    </location>
</feature>
<evidence type="ECO:0000256" key="2">
    <source>
        <dbReference type="ARBA" id="ARBA00022679"/>
    </source>
</evidence>
<organism evidence="5">
    <name type="scientific">freshwater metagenome</name>
    <dbReference type="NCBI Taxonomy" id="449393"/>
    <lineage>
        <taxon>unclassified sequences</taxon>
        <taxon>metagenomes</taxon>
        <taxon>ecological metagenomes</taxon>
    </lineage>
</organism>
<dbReference type="CDD" id="cd02440">
    <property type="entry name" value="AdoMet_MTases"/>
    <property type="match status" value="1"/>
</dbReference>
<dbReference type="PANTHER" id="PTHR43464">
    <property type="entry name" value="METHYLTRANSFERASE"/>
    <property type="match status" value="1"/>
</dbReference>
<name>A0A6J7UUR3_9ZZZZ</name>
<dbReference type="AlphaFoldDB" id="A0A6J7UUR3"/>
<gene>
    <name evidence="5" type="ORF">UFOPK4347_01843</name>
</gene>
<accession>A0A6J7UUR3</accession>
<dbReference type="SUPFAM" id="SSF53335">
    <property type="entry name" value="S-adenosyl-L-methionine-dependent methyltransferases"/>
    <property type="match status" value="1"/>
</dbReference>
<evidence type="ECO:0000313" key="5">
    <source>
        <dbReference type="EMBL" id="CAB5068546.1"/>
    </source>
</evidence>
<dbReference type="InterPro" id="IPR041698">
    <property type="entry name" value="Methyltransf_25"/>
</dbReference>
<dbReference type="InterPro" id="IPR029063">
    <property type="entry name" value="SAM-dependent_MTases_sf"/>
</dbReference>
<keyword evidence="2" id="KW-0808">Transferase</keyword>
<evidence type="ECO:0000259" key="4">
    <source>
        <dbReference type="Pfam" id="PF13649"/>
    </source>
</evidence>
<dbReference type="PANTHER" id="PTHR43464:SF19">
    <property type="entry name" value="UBIQUINONE BIOSYNTHESIS O-METHYLTRANSFERASE, MITOCHONDRIAL"/>
    <property type="match status" value="1"/>
</dbReference>
<keyword evidence="3" id="KW-0949">S-adenosyl-L-methionine</keyword>
<protein>
    <submittedName>
        <fullName evidence="5">Unannotated protein</fullName>
    </submittedName>
</protein>
<dbReference type="GO" id="GO:0008168">
    <property type="term" value="F:methyltransferase activity"/>
    <property type="evidence" value="ECO:0007669"/>
    <property type="project" value="UniProtKB-KW"/>
</dbReference>
<reference evidence="5" key="1">
    <citation type="submission" date="2020-05" db="EMBL/GenBank/DDBJ databases">
        <authorList>
            <person name="Chiriac C."/>
            <person name="Salcher M."/>
            <person name="Ghai R."/>
            <person name="Kavagutti S V."/>
        </authorList>
    </citation>
    <scope>NUCLEOTIDE SEQUENCE</scope>
</reference>
<proteinExistence type="predicted"/>
<evidence type="ECO:0000256" key="1">
    <source>
        <dbReference type="ARBA" id="ARBA00022603"/>
    </source>
</evidence>
<evidence type="ECO:0000256" key="3">
    <source>
        <dbReference type="ARBA" id="ARBA00022691"/>
    </source>
</evidence>
<dbReference type="EMBL" id="CAFBQU010000114">
    <property type="protein sequence ID" value="CAB5068546.1"/>
    <property type="molecule type" value="Genomic_DNA"/>
</dbReference>